<name>A0ABT1J0J0_9ACTN</name>
<feature type="signal peptide" evidence="2">
    <location>
        <begin position="1"/>
        <end position="38"/>
    </location>
</feature>
<gene>
    <name evidence="3" type="ORF">FHR36_004108</name>
</gene>
<keyword evidence="4" id="KW-1185">Reference proteome</keyword>
<organism evidence="3 4">
    <name type="scientific">Kitasatospora paracochleata</name>
    <dbReference type="NCBI Taxonomy" id="58354"/>
    <lineage>
        <taxon>Bacteria</taxon>
        <taxon>Bacillati</taxon>
        <taxon>Actinomycetota</taxon>
        <taxon>Actinomycetes</taxon>
        <taxon>Kitasatosporales</taxon>
        <taxon>Streptomycetaceae</taxon>
        <taxon>Kitasatospora</taxon>
    </lineage>
</organism>
<accession>A0ABT1J0J0</accession>
<evidence type="ECO:0000313" key="3">
    <source>
        <dbReference type="EMBL" id="MCP2310945.1"/>
    </source>
</evidence>
<evidence type="ECO:0008006" key="5">
    <source>
        <dbReference type="Google" id="ProtNLM"/>
    </source>
</evidence>
<dbReference type="Proteomes" id="UP001206483">
    <property type="component" value="Unassembled WGS sequence"/>
</dbReference>
<keyword evidence="1" id="KW-1133">Transmembrane helix</keyword>
<evidence type="ECO:0000256" key="1">
    <source>
        <dbReference type="SAM" id="Phobius"/>
    </source>
</evidence>
<dbReference type="EMBL" id="JAMZDX010000004">
    <property type="protein sequence ID" value="MCP2310945.1"/>
    <property type="molecule type" value="Genomic_DNA"/>
</dbReference>
<keyword evidence="1" id="KW-0472">Membrane</keyword>
<feature type="chain" id="PRO_5047214833" description="Integral membrane protein" evidence="2">
    <location>
        <begin position="39"/>
        <end position="247"/>
    </location>
</feature>
<keyword evidence="1" id="KW-0812">Transmembrane</keyword>
<dbReference type="RefSeq" id="WP_253799597.1">
    <property type="nucleotide sequence ID" value="NZ_BAAAUB010000047.1"/>
</dbReference>
<evidence type="ECO:0000256" key="2">
    <source>
        <dbReference type="SAM" id="SignalP"/>
    </source>
</evidence>
<keyword evidence="2" id="KW-0732">Signal</keyword>
<evidence type="ECO:0000313" key="4">
    <source>
        <dbReference type="Proteomes" id="UP001206483"/>
    </source>
</evidence>
<protein>
    <recommendedName>
        <fullName evidence="5">Integral membrane protein</fullName>
    </recommendedName>
</protein>
<comment type="caution">
    <text evidence="3">The sequence shown here is derived from an EMBL/GenBank/DDBJ whole genome shotgun (WGS) entry which is preliminary data.</text>
</comment>
<sequence>MSVTAAPQPSRAAATDVRLVRAAAFATASVTLASAAHAAAGGPLGPGRILCGWLLAWAAAAAGTGRERTLLAVATAMLMSQLGLHLFFVAGHALLAPPAVRPVTPAMDGMAGMDGMPGMQGAAGHVHGAHLPSPGGAHAAAHTTLLGLSPGMLAGHAAAALATGWLLHRVDTALWRLLGLARTVRATARHWRARIADTLDRLTGRSSAPLAGPARTRRPPRARTHRIRPLLLDHTLVRRGPPGGVYA</sequence>
<reference evidence="3 4" key="1">
    <citation type="submission" date="2022-06" db="EMBL/GenBank/DDBJ databases">
        <title>Sequencing the genomes of 1000 actinobacteria strains.</title>
        <authorList>
            <person name="Klenk H.-P."/>
        </authorList>
    </citation>
    <scope>NUCLEOTIDE SEQUENCE [LARGE SCALE GENOMIC DNA]</scope>
    <source>
        <strain evidence="3 4">DSM 41656</strain>
    </source>
</reference>
<feature type="transmembrane region" description="Helical" evidence="1">
    <location>
        <begin position="45"/>
        <end position="63"/>
    </location>
</feature>
<proteinExistence type="predicted"/>
<feature type="transmembrane region" description="Helical" evidence="1">
    <location>
        <begin position="70"/>
        <end position="95"/>
    </location>
</feature>